<dbReference type="Pfam" id="PF19459">
    <property type="entry name" value="DUF5996"/>
    <property type="match status" value="1"/>
</dbReference>
<dbReference type="OrthoDB" id="9800945at2"/>
<dbReference type="eggNOG" id="ENOG502Z7SC">
    <property type="taxonomic scope" value="Bacteria"/>
</dbReference>
<organism evidence="1 2">
    <name type="scientific">Truepera radiovictrix (strain DSM 17093 / CIP 108686 / LMG 22925 / RQ-24)</name>
    <dbReference type="NCBI Taxonomy" id="649638"/>
    <lineage>
        <taxon>Bacteria</taxon>
        <taxon>Thermotogati</taxon>
        <taxon>Deinococcota</taxon>
        <taxon>Deinococci</taxon>
        <taxon>Trueperales</taxon>
        <taxon>Trueperaceae</taxon>
        <taxon>Truepera</taxon>
    </lineage>
</organism>
<sequence>MTRTGHEQPRAATTFDLPPLPLAAWQDTKTTLHLYAQIVGKIRMALHPKLNHWWHVTLYLSPRGLTTHAIPTGDGLIELEFDLLDHNLMIRSSDGRHKVVALYDGLSVAQFYHSVLGSLAQLGVEVAILAKPYDPPRVGSDLPFKEDEVHARYDAAYVTRFWRILSWVHVILLEFKGRFYGKSTPVHLFWHSLDLAYTRFSGREAPMQGGSPSDREAYSHEVISFGFWAGDESVSAPTFYGYTYPEPNGLRGAPLLPKQARWVDAGGGVMALLDYDDVRRSEDPRQTLLSFLESTYLAGAKRAGWDVEAFNHDYVDYVPLELP</sequence>
<name>D7CQF6_TRURR</name>
<gene>
    <name evidence="1" type="ordered locus">Trad_1823</name>
</gene>
<evidence type="ECO:0000313" key="2">
    <source>
        <dbReference type="Proteomes" id="UP000000379"/>
    </source>
</evidence>
<protein>
    <recommendedName>
        <fullName evidence="3">Ava_C0101 and related proteins</fullName>
    </recommendedName>
</protein>
<keyword evidence="2" id="KW-1185">Reference proteome</keyword>
<accession>D7CQF6</accession>
<dbReference type="STRING" id="649638.Trad_1823"/>
<dbReference type="AlphaFoldDB" id="D7CQF6"/>
<dbReference type="EMBL" id="CP002049">
    <property type="protein sequence ID" value="ADI14940.1"/>
    <property type="molecule type" value="Genomic_DNA"/>
</dbReference>
<dbReference type="KEGG" id="tra:Trad_1823"/>
<reference evidence="1 2" key="2">
    <citation type="journal article" date="2011" name="Stand. Genomic Sci.">
        <title>Complete genome sequence of Truepera radiovictrix type strain (RQ-24).</title>
        <authorList>
            <person name="Ivanova N."/>
            <person name="Rohde C."/>
            <person name="Munk C."/>
            <person name="Nolan M."/>
            <person name="Lucas S."/>
            <person name="Del Rio T.G."/>
            <person name="Tice H."/>
            <person name="Deshpande S."/>
            <person name="Cheng J.F."/>
            <person name="Tapia R."/>
            <person name="Han C."/>
            <person name="Goodwin L."/>
            <person name="Pitluck S."/>
            <person name="Liolios K."/>
            <person name="Mavromatis K."/>
            <person name="Mikhailova N."/>
            <person name="Pati A."/>
            <person name="Chen A."/>
            <person name="Palaniappan K."/>
            <person name="Land M."/>
            <person name="Hauser L."/>
            <person name="Chang Y.J."/>
            <person name="Jeffries C.D."/>
            <person name="Brambilla E."/>
            <person name="Rohde M."/>
            <person name="Goker M."/>
            <person name="Tindall B.J."/>
            <person name="Woyke T."/>
            <person name="Bristow J."/>
            <person name="Eisen J.A."/>
            <person name="Markowitz V."/>
            <person name="Hugenholtz P."/>
            <person name="Kyrpides N.C."/>
            <person name="Klenk H.P."/>
            <person name="Lapidus A."/>
        </authorList>
    </citation>
    <scope>NUCLEOTIDE SEQUENCE [LARGE SCALE GENOMIC DNA]</scope>
    <source>
        <strain evidence="2">DSM 17093 / CIP 108686 / LMG 22925 / RQ-24</strain>
    </source>
</reference>
<dbReference type="InterPro" id="IPR046038">
    <property type="entry name" value="DUF5996"/>
</dbReference>
<dbReference type="RefSeq" id="WP_013178306.1">
    <property type="nucleotide sequence ID" value="NC_014221.1"/>
</dbReference>
<evidence type="ECO:0008006" key="3">
    <source>
        <dbReference type="Google" id="ProtNLM"/>
    </source>
</evidence>
<dbReference type="HOGENOM" id="CLU_054566_0_0_0"/>
<evidence type="ECO:0000313" key="1">
    <source>
        <dbReference type="EMBL" id="ADI14940.1"/>
    </source>
</evidence>
<proteinExistence type="predicted"/>
<reference evidence="2" key="1">
    <citation type="submission" date="2010-05" db="EMBL/GenBank/DDBJ databases">
        <title>The complete genome of Truepera radiovictris DSM 17093.</title>
        <authorList>
            <consortium name="US DOE Joint Genome Institute (JGI-PGF)"/>
            <person name="Lucas S."/>
            <person name="Copeland A."/>
            <person name="Lapidus A."/>
            <person name="Glavina del Rio T."/>
            <person name="Dalin E."/>
            <person name="Tice H."/>
            <person name="Bruce D."/>
            <person name="Goodwin L."/>
            <person name="Pitluck S."/>
            <person name="Kyrpides N."/>
            <person name="Mavromatis K."/>
            <person name="Ovchinnikova G."/>
            <person name="Munk A.C."/>
            <person name="Detter J.C."/>
            <person name="Han C."/>
            <person name="Tapia R."/>
            <person name="Land M."/>
            <person name="Hauser L."/>
            <person name="Markowitz V."/>
            <person name="Cheng J.-F."/>
            <person name="Hugenholtz P."/>
            <person name="Woyke T."/>
            <person name="Wu D."/>
            <person name="Tindall B."/>
            <person name="Pomrenke H.G."/>
            <person name="Brambilla E."/>
            <person name="Klenk H.-P."/>
            <person name="Eisen J.A."/>
        </authorList>
    </citation>
    <scope>NUCLEOTIDE SEQUENCE [LARGE SCALE GENOMIC DNA]</scope>
    <source>
        <strain evidence="2">DSM 17093 / CIP 108686 / LMG 22925 / RQ-24</strain>
    </source>
</reference>
<dbReference type="Proteomes" id="UP000000379">
    <property type="component" value="Chromosome"/>
</dbReference>